<keyword evidence="5 10" id="KW-1133">Transmembrane helix</keyword>
<dbReference type="RefSeq" id="WP_188940444.1">
    <property type="nucleotide sequence ID" value="NZ_BMNA01000002.1"/>
</dbReference>
<reference evidence="12" key="1">
    <citation type="journal article" date="2014" name="Int. J. Syst. Evol. Microbiol.">
        <title>Complete genome sequence of Corynebacterium casei LMG S-19264T (=DSM 44701T), isolated from a smear-ripened cheese.</title>
        <authorList>
            <consortium name="US DOE Joint Genome Institute (JGI-PGF)"/>
            <person name="Walter F."/>
            <person name="Albersmeier A."/>
            <person name="Kalinowski J."/>
            <person name="Ruckert C."/>
        </authorList>
    </citation>
    <scope>NUCLEOTIDE SEQUENCE</scope>
    <source>
        <strain evidence="12">CGMCC 4.7308</strain>
    </source>
</reference>
<dbReference type="AlphaFoldDB" id="A0A917SRG1"/>
<feature type="transmembrane region" description="Helical" evidence="10">
    <location>
        <begin position="228"/>
        <end position="245"/>
    </location>
</feature>
<evidence type="ECO:0000256" key="3">
    <source>
        <dbReference type="ARBA" id="ARBA00022475"/>
    </source>
</evidence>
<evidence type="ECO:0000313" key="13">
    <source>
        <dbReference type="Proteomes" id="UP000655208"/>
    </source>
</evidence>
<dbReference type="InterPro" id="IPR018422">
    <property type="entry name" value="Cation/H_exchanger_CPA1"/>
</dbReference>
<dbReference type="GO" id="GO:0015385">
    <property type="term" value="F:sodium:proton antiporter activity"/>
    <property type="evidence" value="ECO:0007669"/>
    <property type="project" value="InterPro"/>
</dbReference>
<dbReference type="GO" id="GO:0015386">
    <property type="term" value="F:potassium:proton antiporter activity"/>
    <property type="evidence" value="ECO:0007669"/>
    <property type="project" value="TreeGrafter"/>
</dbReference>
<comment type="caution">
    <text evidence="12">The sequence shown here is derived from an EMBL/GenBank/DDBJ whole genome shotgun (WGS) entry which is preliminary data.</text>
</comment>
<evidence type="ECO:0000256" key="6">
    <source>
        <dbReference type="ARBA" id="ARBA00023053"/>
    </source>
</evidence>
<keyword evidence="2" id="KW-0813">Transport</keyword>
<dbReference type="EMBL" id="BMNA01000002">
    <property type="protein sequence ID" value="GGL92588.1"/>
    <property type="molecule type" value="Genomic_DNA"/>
</dbReference>
<feature type="transmembrane region" description="Helical" evidence="10">
    <location>
        <begin position="180"/>
        <end position="199"/>
    </location>
</feature>
<evidence type="ECO:0000256" key="9">
    <source>
        <dbReference type="ARBA" id="ARBA00023201"/>
    </source>
</evidence>
<protein>
    <submittedName>
        <fullName evidence="12">Peptidase</fullName>
    </submittedName>
</protein>
<evidence type="ECO:0000259" key="11">
    <source>
        <dbReference type="Pfam" id="PF00999"/>
    </source>
</evidence>
<evidence type="ECO:0000256" key="10">
    <source>
        <dbReference type="SAM" id="Phobius"/>
    </source>
</evidence>
<feature type="domain" description="Cation/H+ exchanger transmembrane" evidence="11">
    <location>
        <begin position="390"/>
        <end position="453"/>
    </location>
</feature>
<sequence>MELLVVGVLALLAIGGSGMVSARFGIAAPLVLVVVGIVVSLVPVTPEVRVDPEWILAGVLPPLLYAASASLPAMNFRREFAPIGSLSVVLVVLTSVAVGFYLHWVVPGLALSWGIALGAIISPTDAVATSIARRVGVSSRVMAMLEGESLLNDATALVLLRTAIAAVSSSFSFWTTVGRFAWAVAAATVIGVVVSRVNLRVRARTSDATVNTVLSFTVPFLASVPAQAVGASGLVAAVAAGIVTGRRGPRLLSPLHRLSDTQNWRTVELVLEGAVFLLMGLELSAVLGEVGDERPGVAAAVLVAGGALVLVLAVRALYVAPLVTRLRRRAERRRRLQSRLAGAARAVEDPRTAELWAERFAARGSRRRFDVQRWSARARRMLADIEYFLRTPLGWRDGGVLVWAGMRGAVTVAAAQTLPDDTPHRSLLVLVAFAVATLSLLLQGGTLAAFVRWIRPTTADPEVGRTQRAQIQALLDAVPVPEPSDRPALARLVAQRSALLDARDEGAFDADALAAALAAVDAQQIVLELQDDPAG</sequence>
<keyword evidence="4 10" id="KW-0812">Transmembrane</keyword>
<dbReference type="Gene3D" id="6.10.140.1330">
    <property type="match status" value="1"/>
</dbReference>
<evidence type="ECO:0000256" key="2">
    <source>
        <dbReference type="ARBA" id="ARBA00022448"/>
    </source>
</evidence>
<dbReference type="GO" id="GO:0098719">
    <property type="term" value="P:sodium ion import across plasma membrane"/>
    <property type="evidence" value="ECO:0007669"/>
    <property type="project" value="TreeGrafter"/>
</dbReference>
<dbReference type="PANTHER" id="PTHR10110:SF86">
    <property type="entry name" value="SODIUM_HYDROGEN EXCHANGER 7"/>
    <property type="match status" value="1"/>
</dbReference>
<feature type="transmembrane region" description="Helical" evidence="10">
    <location>
        <begin position="110"/>
        <end position="133"/>
    </location>
</feature>
<keyword evidence="9" id="KW-0739">Sodium transport</keyword>
<evidence type="ECO:0000256" key="1">
    <source>
        <dbReference type="ARBA" id="ARBA00004651"/>
    </source>
</evidence>
<evidence type="ECO:0000313" key="12">
    <source>
        <dbReference type="EMBL" id="GGL92588.1"/>
    </source>
</evidence>
<evidence type="ECO:0000256" key="4">
    <source>
        <dbReference type="ARBA" id="ARBA00022692"/>
    </source>
</evidence>
<feature type="domain" description="Cation/H+ exchanger transmembrane" evidence="11">
    <location>
        <begin position="12"/>
        <end position="329"/>
    </location>
</feature>
<feature type="transmembrane region" description="Helical" evidence="10">
    <location>
        <begin position="427"/>
        <end position="451"/>
    </location>
</feature>
<evidence type="ECO:0000256" key="7">
    <source>
        <dbReference type="ARBA" id="ARBA00023065"/>
    </source>
</evidence>
<reference evidence="12" key="2">
    <citation type="submission" date="2020-09" db="EMBL/GenBank/DDBJ databases">
        <authorList>
            <person name="Sun Q."/>
            <person name="Zhou Y."/>
        </authorList>
    </citation>
    <scope>NUCLEOTIDE SEQUENCE</scope>
    <source>
        <strain evidence="12">CGMCC 4.7308</strain>
    </source>
</reference>
<dbReference type="PANTHER" id="PTHR10110">
    <property type="entry name" value="SODIUM/HYDROGEN EXCHANGER"/>
    <property type="match status" value="1"/>
</dbReference>
<evidence type="ECO:0000256" key="5">
    <source>
        <dbReference type="ARBA" id="ARBA00022989"/>
    </source>
</evidence>
<dbReference type="InterPro" id="IPR006153">
    <property type="entry name" value="Cation/H_exchanger_TM"/>
</dbReference>
<feature type="transmembrane region" description="Helical" evidence="10">
    <location>
        <begin position="83"/>
        <end position="104"/>
    </location>
</feature>
<keyword evidence="3" id="KW-1003">Cell membrane</keyword>
<dbReference type="GO" id="GO:0051453">
    <property type="term" value="P:regulation of intracellular pH"/>
    <property type="evidence" value="ECO:0007669"/>
    <property type="project" value="TreeGrafter"/>
</dbReference>
<dbReference type="Proteomes" id="UP000655208">
    <property type="component" value="Unassembled WGS sequence"/>
</dbReference>
<keyword evidence="6" id="KW-0915">Sodium</keyword>
<comment type="subcellular location">
    <subcellularLocation>
        <location evidence="1">Cell membrane</location>
        <topology evidence="1">Multi-pass membrane protein</topology>
    </subcellularLocation>
</comment>
<keyword evidence="7" id="KW-0406">Ion transport</keyword>
<keyword evidence="8 10" id="KW-0472">Membrane</keyword>
<keyword evidence="13" id="KW-1185">Reference proteome</keyword>
<organism evidence="12 13">
    <name type="scientific">Nakamurella endophytica</name>
    <dbReference type="NCBI Taxonomy" id="1748367"/>
    <lineage>
        <taxon>Bacteria</taxon>
        <taxon>Bacillati</taxon>
        <taxon>Actinomycetota</taxon>
        <taxon>Actinomycetes</taxon>
        <taxon>Nakamurellales</taxon>
        <taxon>Nakamurellaceae</taxon>
        <taxon>Nakamurella</taxon>
    </lineage>
</organism>
<gene>
    <name evidence="12" type="ORF">GCM10011594_10450</name>
</gene>
<name>A0A917SRG1_9ACTN</name>
<accession>A0A917SRG1</accession>
<evidence type="ECO:0000256" key="8">
    <source>
        <dbReference type="ARBA" id="ARBA00023136"/>
    </source>
</evidence>
<feature type="transmembrane region" description="Helical" evidence="10">
    <location>
        <begin position="299"/>
        <end position="324"/>
    </location>
</feature>
<proteinExistence type="predicted"/>
<feature type="transmembrane region" description="Helical" evidence="10">
    <location>
        <begin position="54"/>
        <end position="71"/>
    </location>
</feature>
<dbReference type="Pfam" id="PF00999">
    <property type="entry name" value="Na_H_Exchanger"/>
    <property type="match status" value="2"/>
</dbReference>
<feature type="transmembrane region" description="Helical" evidence="10">
    <location>
        <begin position="398"/>
        <end position="415"/>
    </location>
</feature>
<feature type="transmembrane region" description="Helical" evidence="10">
    <location>
        <begin position="154"/>
        <end position="174"/>
    </location>
</feature>
<dbReference type="GO" id="GO:0005886">
    <property type="term" value="C:plasma membrane"/>
    <property type="evidence" value="ECO:0007669"/>
    <property type="project" value="UniProtKB-SubCell"/>
</dbReference>